<dbReference type="Proteomes" id="UP000694850">
    <property type="component" value="Unplaced"/>
</dbReference>
<sequence length="2342" mass="271147">MKKGPQQRLFSRTKIPPSAHSPSPSSLMSNMRSRSLSPLSGPETPSFNSEGQWCKQVEITEEDNMPLDCQDHKGADSHAGVRYITEALVKKLTKQDNLALVKSLNLSLSKDGGKKFKYIENLEKCVRLEVLNLSYNLIGKIEKMDKLLKLRELNLSYNKISKIEGIENMCHLQKLNLAGNEIEHIPVWLGKKLKSLRVLNLKGNKVSSLQNVSKLKPLQDLTSLILLENPIVALPHYQHFIIFHLRSLESLEGHPVTTQDRQEAFERFSLEEVERLERDLEKKVMETEELKNKQSRFLEEIKNQDKLNKSLKEEAMLQKQNYDELESDLNTKNELLKQKTVELTRACQKQYELEQELAFYKIDAKFEPLNYYPSEYVEVDKAPDESPYIGKSRYKRNMFTTESSIIDNAQPAQIRKMEPDEGERLRNEQVNLKAQAPLDVLEDKGKKISAAQTRLSELHHEIEKAEQQILRATEEYKQLEEAIQLKKISEAEKDLLFKQLSDRIQLLNKLRQEALDLELQMEKQRQEIAEKQKEIKDLQIVIDSLDSKDPKHSHMTAQKRGKEQQLDIMNKHYKQLEGRLDEILSRIAKETEEIKDLEQQLTEGQIAANEALKRDLEGVISGLQEYLGNVKGQATQAQNECKKLQNEKEALLQRLTEVEQERNQLEIVAMDAESMRKELADLETALQEQHELNVSLQQAQGDLSAYEAELEAQLRMKDAETSQLKEELERLTRLSQLEQSALQAELEKERQALENALGKAQFSEEKEQENSELCTQLKQLQEDNNLLKQQLKDFQNHLSHVVNNLIRPEEVAARVDELRRKLKLGAGETRIDGPSDVLGKSLANLQKQFSEILAHSQWEREEAQVRERKLQEEMALQQEKLATGQEEFRQACERALEARINFDKRQHEARIQQLENEIHYLQENLKSMEEIQGLTDLQLQEADEEKERILAQLQQLEKKKKLEDARSQEQFLGLDKELKTLKKAVAASDKLAIAELTIAKDQVKSLHGTVQKINQERAEELQETERFSRKAMRAARDLTRAEAEIELLQNLLRDKEDLFLMAMGKADAGTLANSQVLEISKLNETMERQRTEIARLRNLLDLTGTDNKGGFENVLEEIAELRREVSHQNDYISSIADPFKRRGYWYFMPPPPPSSKVSSHSSQATKDSGVGLTYAASTPIRKPHPGQQDGKEGSGPLPASGYWVYSPIRSGLYKSFSHKDEDSGGDSQEESDLEDREEPPFVPPPGYMMYTVFPDGSPVPQGMALYAPPPPLPNNSQPLTPGAVVYGPPPAGAPIVYGPPPPNFSVPLIPMGVLHCNVPEHHNLENEVSRLEEIIQHLKSKRREERWMRVSKRQSEREMQELHHSIDGLLQEKKDLEHEVEELHRVVQKHQQRKDFIDGNVESLITELEIEKSLKHHEDIVDEIECLEKTLLKRRAELREADRLLAEAESELSRTKEKTKNAVEKFTDAKQNLLQTESDAEELERRAQETAINLVKANQQLRLLQADAKDLEQQKTKQEEILKEINKVVAAKDSDFQCLNKKKEKLTEELQKLQKAIETTERSEDRHLQVLQESETLLQAKRVELEKLKTQMTSQQQEMAVLDRQLAHKKEELHLLQGSLVQAKADLQEALRLGESEVAEKCSHIREVKSLLEELSFQKGELNVQISEKKTQLALIKQEIGKEEENLQVVLGQMFKHKTELKNILDMIQLENNELQGLKLQHNQKVSELEKMQVEVLQEKLELENLQQTAQRQKGEIEWQKQLLEKDKREIERMTAETRALQVCIESLSKEKEDLEETCDRWEKKLTQTTRVFTTTEENSKMEQSNLEKLELYVKKLQQELDQLNRDKLSLHKDISVMQQQLQEKREEVNTLQEELARVQDHLNLAEQDLLHTTNQRDMQLSEQSRLQRDISEQKKQLEDWQKEGATKQHQLQVLQNEIEENKLKLVQQETMFQKLQKEKESEEEKLEASKVTLKEQQQQLQKEVTEQKSKLGQVLAEVSVVEERVRTLKEEEKWTETLEKTLSQTKQQLSEREQELMEKSRELLALQKEMASMRADCSLLQNQFLTERKKAEKQITTLKEALKTQRSQLEKNLLEQKQENSCMQKEMATIEQVAQDNHERARRLMKELVQMQHEYMELKRQMASQKDLERRQMEISEAMRTLKSEVKDEIRMSLKNLNQCLPELPAELEAIFERNENLGELESLKENFPFTLSETPSLFEEKLNFSQVHIMDEQWRGEALREKLRHREDRLKAQLRRCMSKQAEVLIKGKQQTEGTLHSLRRQVDALGELVTSTSADSTSLSPSQSQLESSLAEDFQLGQNQSSFHQVLPALSESLDSYLH</sequence>
<evidence type="ECO:0000313" key="2">
    <source>
        <dbReference type="RefSeq" id="XP_042636319.1"/>
    </source>
</evidence>
<keyword evidence="1" id="KW-1185">Reference proteome</keyword>
<evidence type="ECO:0000313" key="1">
    <source>
        <dbReference type="Proteomes" id="UP000694850"/>
    </source>
</evidence>
<reference evidence="2" key="1">
    <citation type="submission" date="2025-08" db="UniProtKB">
        <authorList>
            <consortium name="RefSeq"/>
        </authorList>
    </citation>
    <scope>IDENTIFICATION</scope>
</reference>
<accession>A0AC54Z8F3</accession>
<organism evidence="1 2">
    <name type="scientific">Orycteropus afer afer</name>
    <dbReference type="NCBI Taxonomy" id="1230840"/>
    <lineage>
        <taxon>Eukaryota</taxon>
        <taxon>Metazoa</taxon>
        <taxon>Chordata</taxon>
        <taxon>Craniata</taxon>
        <taxon>Vertebrata</taxon>
        <taxon>Euteleostomi</taxon>
        <taxon>Mammalia</taxon>
        <taxon>Eutheria</taxon>
        <taxon>Afrotheria</taxon>
        <taxon>Tubulidentata</taxon>
        <taxon>Orycteropodidae</taxon>
        <taxon>Orycteropus</taxon>
    </lineage>
</organism>
<gene>
    <name evidence="2" type="primary">CNTRL</name>
</gene>
<dbReference type="RefSeq" id="XP_042636319.1">
    <property type="nucleotide sequence ID" value="XM_042780385.1"/>
</dbReference>
<proteinExistence type="predicted"/>
<protein>
    <submittedName>
        <fullName evidence="2">Centriolin</fullName>
    </submittedName>
</protein>
<name>A0AC54Z8F3_ORYAF</name>